<proteinExistence type="predicted"/>
<evidence type="ECO:0000313" key="10">
    <source>
        <dbReference type="Proteomes" id="UP001521931"/>
    </source>
</evidence>
<feature type="transmembrane region" description="Helical" evidence="7">
    <location>
        <begin position="295"/>
        <end position="319"/>
    </location>
</feature>
<feature type="transmembrane region" description="Helical" evidence="7">
    <location>
        <begin position="51"/>
        <end position="71"/>
    </location>
</feature>
<keyword evidence="5 7" id="KW-1133">Transmembrane helix</keyword>
<evidence type="ECO:0000256" key="5">
    <source>
        <dbReference type="ARBA" id="ARBA00022989"/>
    </source>
</evidence>
<dbReference type="Gene3D" id="1.20.1250.20">
    <property type="entry name" value="MFS general substrate transporter like domains"/>
    <property type="match status" value="1"/>
</dbReference>
<keyword evidence="4 7" id="KW-0812">Transmembrane</keyword>
<evidence type="ECO:0000313" key="9">
    <source>
        <dbReference type="EMBL" id="MCG7322285.1"/>
    </source>
</evidence>
<evidence type="ECO:0000256" key="4">
    <source>
        <dbReference type="ARBA" id="ARBA00022692"/>
    </source>
</evidence>
<evidence type="ECO:0000256" key="6">
    <source>
        <dbReference type="ARBA" id="ARBA00023136"/>
    </source>
</evidence>
<keyword evidence="6 7" id="KW-0472">Membrane</keyword>
<dbReference type="EMBL" id="JAKRCV010000030">
    <property type="protein sequence ID" value="MCG7322285.1"/>
    <property type="molecule type" value="Genomic_DNA"/>
</dbReference>
<dbReference type="Proteomes" id="UP001521931">
    <property type="component" value="Unassembled WGS sequence"/>
</dbReference>
<organism evidence="9 10">
    <name type="scientific">Arsenicicoccus bolidensis</name>
    <dbReference type="NCBI Taxonomy" id="229480"/>
    <lineage>
        <taxon>Bacteria</taxon>
        <taxon>Bacillati</taxon>
        <taxon>Actinomycetota</taxon>
        <taxon>Actinomycetes</taxon>
        <taxon>Micrococcales</taxon>
        <taxon>Intrasporangiaceae</taxon>
        <taxon>Arsenicicoccus</taxon>
    </lineage>
</organism>
<name>A0ABS9Q325_9MICO</name>
<dbReference type="InterPro" id="IPR001958">
    <property type="entry name" value="Tet-R_TetA/multi-R_MdtG-like"/>
</dbReference>
<reference evidence="9 10" key="1">
    <citation type="submission" date="2022-02" db="EMBL/GenBank/DDBJ databases">
        <title>Uncovering new skin microbiome diversity through culturing and metagenomics.</title>
        <authorList>
            <person name="Conlan S."/>
            <person name="Deming C."/>
            <person name="Nisc Comparative Sequencing Program N."/>
            <person name="Segre J.A."/>
        </authorList>
    </citation>
    <scope>NUCLEOTIDE SEQUENCE [LARGE SCALE GENOMIC DNA]</scope>
    <source>
        <strain evidence="9 10">ACRQZ</strain>
    </source>
</reference>
<dbReference type="InterPro" id="IPR036259">
    <property type="entry name" value="MFS_trans_sf"/>
</dbReference>
<gene>
    <name evidence="9" type="ORF">MHL29_10355</name>
</gene>
<feature type="transmembrane region" description="Helical" evidence="7">
    <location>
        <begin position="262"/>
        <end position="283"/>
    </location>
</feature>
<evidence type="ECO:0000256" key="7">
    <source>
        <dbReference type="SAM" id="Phobius"/>
    </source>
</evidence>
<feature type="transmembrane region" description="Helical" evidence="7">
    <location>
        <begin position="325"/>
        <end position="348"/>
    </location>
</feature>
<feature type="domain" description="Major facilitator superfamily (MFS) profile" evidence="8">
    <location>
        <begin position="1"/>
        <end position="412"/>
    </location>
</feature>
<dbReference type="InterPro" id="IPR050171">
    <property type="entry name" value="MFS_Transporters"/>
</dbReference>
<evidence type="ECO:0000256" key="2">
    <source>
        <dbReference type="ARBA" id="ARBA00022448"/>
    </source>
</evidence>
<dbReference type="PROSITE" id="PS50850">
    <property type="entry name" value="MFS"/>
    <property type="match status" value="1"/>
</dbReference>
<feature type="transmembrane region" description="Helical" evidence="7">
    <location>
        <begin position="78"/>
        <end position="97"/>
    </location>
</feature>
<comment type="caution">
    <text evidence="9">The sequence shown here is derived from an EMBL/GenBank/DDBJ whole genome shotgun (WGS) entry which is preliminary data.</text>
</comment>
<evidence type="ECO:0000256" key="1">
    <source>
        <dbReference type="ARBA" id="ARBA00004651"/>
    </source>
</evidence>
<feature type="transmembrane region" description="Helical" evidence="7">
    <location>
        <begin position="103"/>
        <end position="124"/>
    </location>
</feature>
<dbReference type="InterPro" id="IPR011701">
    <property type="entry name" value="MFS"/>
</dbReference>
<keyword evidence="2" id="KW-0813">Transport</keyword>
<feature type="transmembrane region" description="Helical" evidence="7">
    <location>
        <begin position="389"/>
        <end position="407"/>
    </location>
</feature>
<feature type="transmembrane region" description="Helical" evidence="7">
    <location>
        <begin position="136"/>
        <end position="160"/>
    </location>
</feature>
<keyword evidence="3" id="KW-1003">Cell membrane</keyword>
<dbReference type="Pfam" id="PF07690">
    <property type="entry name" value="MFS_1"/>
    <property type="match status" value="1"/>
</dbReference>
<feature type="transmembrane region" description="Helical" evidence="7">
    <location>
        <begin position="16"/>
        <end position="39"/>
    </location>
</feature>
<comment type="subcellular location">
    <subcellularLocation>
        <location evidence="1">Cell membrane</location>
        <topology evidence="1">Multi-pass membrane protein</topology>
    </subcellularLocation>
</comment>
<evidence type="ECO:0000259" key="8">
    <source>
        <dbReference type="PROSITE" id="PS50850"/>
    </source>
</evidence>
<dbReference type="SUPFAM" id="SSF103473">
    <property type="entry name" value="MFS general substrate transporter"/>
    <property type="match status" value="1"/>
</dbReference>
<keyword evidence="10" id="KW-1185">Reference proteome</keyword>
<sequence length="423" mass="43348">MLSRLGFPPVGDHRRFVVAIGVDAIGSGVFMPITVLYFLRTTDVPLEQVGLALSVAAAVALPVVLLVGHLVDRFGAKRILLAANAIQAVGYLAYLTVDGYLGVQLVTTLVATGQAAFWASYSPMVAAITRPGERELWYGFLGALRNVGFAIGGLVAGVAISVGTPAAFRAMVAADAASYLLALVLLLAVPAHDRGPGGAQPAGDADAHAAGERSGALAGLSIVLRDKPFHALIVANTGYALACLALNYAMPVYAVEILDLPGWVTGAIFTLNTVMVGFGQGLAVRSMTGHRRHRVVAAGNLAFAAGFVLMAAAGMLPVAVAVTGVLVAAAVYTVGELLGGPVLTTVAVDSRPEHLRGRYLAAYQLSWNVASIIGPVGFSWLLARGPLPVWVALTVVALAGVALAPVLGRALPVAAARVTNDAG</sequence>
<dbReference type="PRINTS" id="PR01035">
    <property type="entry name" value="TCRTETA"/>
</dbReference>
<dbReference type="RefSeq" id="WP_239264426.1">
    <property type="nucleotide sequence ID" value="NZ_DAMCTM010000002.1"/>
</dbReference>
<feature type="transmembrane region" description="Helical" evidence="7">
    <location>
        <begin position="360"/>
        <end position="383"/>
    </location>
</feature>
<evidence type="ECO:0000256" key="3">
    <source>
        <dbReference type="ARBA" id="ARBA00022475"/>
    </source>
</evidence>
<dbReference type="InterPro" id="IPR020846">
    <property type="entry name" value="MFS_dom"/>
</dbReference>
<dbReference type="PANTHER" id="PTHR23517">
    <property type="entry name" value="RESISTANCE PROTEIN MDTM, PUTATIVE-RELATED-RELATED"/>
    <property type="match status" value="1"/>
</dbReference>
<feature type="transmembrane region" description="Helical" evidence="7">
    <location>
        <begin position="166"/>
        <end position="189"/>
    </location>
</feature>
<feature type="transmembrane region" description="Helical" evidence="7">
    <location>
        <begin position="229"/>
        <end position="250"/>
    </location>
</feature>
<dbReference type="PANTHER" id="PTHR23517:SF2">
    <property type="entry name" value="MULTIDRUG RESISTANCE PROTEIN MDTH"/>
    <property type="match status" value="1"/>
</dbReference>
<accession>A0ABS9Q325</accession>
<protein>
    <submittedName>
        <fullName evidence="9">MFS transporter</fullName>
    </submittedName>
</protein>